<dbReference type="EMBL" id="AOHC02000006">
    <property type="protein sequence ID" value="EMY79721.1"/>
    <property type="molecule type" value="Genomic_DNA"/>
</dbReference>
<comment type="caution">
    <text evidence="1">The sequence shown here is derived from an EMBL/GenBank/DDBJ whole genome shotgun (WGS) entry which is preliminary data.</text>
</comment>
<evidence type="ECO:0000313" key="1">
    <source>
        <dbReference type="EMBL" id="EMY79721.1"/>
    </source>
</evidence>
<name>N1WHH1_9LEPT</name>
<organism evidence="1 2">
    <name type="scientific">Leptospira weilii serovar Ranarum str. ICFT</name>
    <dbReference type="NCBI Taxonomy" id="1218598"/>
    <lineage>
        <taxon>Bacteria</taxon>
        <taxon>Pseudomonadati</taxon>
        <taxon>Spirochaetota</taxon>
        <taxon>Spirochaetia</taxon>
        <taxon>Leptospirales</taxon>
        <taxon>Leptospiraceae</taxon>
        <taxon>Leptospira</taxon>
    </lineage>
</organism>
<accession>N1WHH1</accession>
<evidence type="ECO:0000313" key="2">
    <source>
        <dbReference type="Proteomes" id="UP000012313"/>
    </source>
</evidence>
<dbReference type="Proteomes" id="UP000012313">
    <property type="component" value="Unassembled WGS sequence"/>
</dbReference>
<sequence>MELEEKKIPNTTNRKYFSQVGYEYIRVVEKLILHLFLFH</sequence>
<keyword evidence="2" id="KW-1185">Reference proteome</keyword>
<dbReference type="AlphaFoldDB" id="N1WHH1"/>
<gene>
    <name evidence="1" type="ORF">LEP1GSC060_0464</name>
</gene>
<protein>
    <submittedName>
        <fullName evidence="1">Uncharacterized protein</fullName>
    </submittedName>
</protein>
<reference evidence="1" key="1">
    <citation type="submission" date="2013-03" db="EMBL/GenBank/DDBJ databases">
        <authorList>
            <person name="Harkins D.M."/>
            <person name="Durkin A.S."/>
            <person name="Brinkac L.M."/>
            <person name="Haft D.H."/>
            <person name="Selengut J.D."/>
            <person name="Sanka R."/>
            <person name="DePew J."/>
            <person name="Purushe J."/>
            <person name="Hartskeerl R.A."/>
            <person name="Ahmed A."/>
            <person name="van der Linden H."/>
            <person name="Goris M.G.A."/>
            <person name="Vinetz J.M."/>
            <person name="Sutton G.G."/>
            <person name="Nierman W.C."/>
            <person name="Fouts D.E."/>
        </authorList>
    </citation>
    <scope>NUCLEOTIDE SEQUENCE [LARGE SCALE GENOMIC DNA]</scope>
    <source>
        <strain evidence="1">ICFT</strain>
    </source>
</reference>
<proteinExistence type="predicted"/>